<dbReference type="InterPro" id="IPR013813">
    <property type="entry name" value="Endoribo_LPSP/chorism_mut-like"/>
</dbReference>
<dbReference type="PANTHER" id="PTHR43760:SF1">
    <property type="entry name" value="ENDORIBONUCLEASE L-PSP_CHORISMATE MUTASE-LIKE DOMAIN-CONTAINING PROTEIN"/>
    <property type="match status" value="1"/>
</dbReference>
<dbReference type="PANTHER" id="PTHR43760">
    <property type="entry name" value="ENDORIBONUCLEASE-RELATED"/>
    <property type="match status" value="1"/>
</dbReference>
<dbReference type="CDD" id="cd02199">
    <property type="entry name" value="YjgF_YER057c_UK114_like_1"/>
    <property type="match status" value="1"/>
</dbReference>
<dbReference type="EMBL" id="FMHY01000002">
    <property type="protein sequence ID" value="SCL53855.1"/>
    <property type="molecule type" value="Genomic_DNA"/>
</dbReference>
<dbReference type="InterPro" id="IPR006175">
    <property type="entry name" value="YjgF/YER057c/UK114"/>
</dbReference>
<evidence type="ECO:0000313" key="1">
    <source>
        <dbReference type="EMBL" id="SCL53855.1"/>
    </source>
</evidence>
<dbReference type="AlphaFoldDB" id="A0A1C6UID7"/>
<keyword evidence="2" id="KW-1185">Reference proteome</keyword>
<protein>
    <submittedName>
        <fullName evidence="1">Enamine deaminase RidA, house cleaning of reactive enamine intermediates, YjgF/YER057c/UK114 family</fullName>
    </submittedName>
</protein>
<sequence length="157" mass="16418">MSQSRIARLEQARAAEPRPVDVPATIATFRQEGNLLWLSGQVAAAENGLVATGTVGADVDLETARRCARQCALNLLAQAEQAVGLDTVESVLRITVYVASTPDFHAQHLVAHAATDVFTEVLGGSAHVRTALGVAALPLGSPVEADAVLVLRDSVSR</sequence>
<evidence type="ECO:0000313" key="2">
    <source>
        <dbReference type="Proteomes" id="UP000199696"/>
    </source>
</evidence>
<dbReference type="SUPFAM" id="SSF55298">
    <property type="entry name" value="YjgF-like"/>
    <property type="match status" value="1"/>
</dbReference>
<dbReference type="Proteomes" id="UP000199696">
    <property type="component" value="Unassembled WGS sequence"/>
</dbReference>
<accession>A0A1C6UID7</accession>
<proteinExistence type="predicted"/>
<reference evidence="2" key="1">
    <citation type="submission" date="2016-06" db="EMBL/GenBank/DDBJ databases">
        <authorList>
            <person name="Varghese N."/>
            <person name="Submissions Spin"/>
        </authorList>
    </citation>
    <scope>NUCLEOTIDE SEQUENCE [LARGE SCALE GENOMIC DNA]</scope>
    <source>
        <strain evidence="2">DSM 44814</strain>
    </source>
</reference>
<dbReference type="RefSeq" id="WP_167363464.1">
    <property type="nucleotide sequence ID" value="NZ_FMHY01000002.1"/>
</dbReference>
<gene>
    <name evidence="1" type="ORF">GA0070604_2867</name>
</gene>
<organism evidence="1 2">
    <name type="scientific">Micromonospora eburnea</name>
    <dbReference type="NCBI Taxonomy" id="227316"/>
    <lineage>
        <taxon>Bacteria</taxon>
        <taxon>Bacillati</taxon>
        <taxon>Actinomycetota</taxon>
        <taxon>Actinomycetes</taxon>
        <taxon>Micromonosporales</taxon>
        <taxon>Micromonosporaceae</taxon>
        <taxon>Micromonospora</taxon>
    </lineage>
</organism>
<dbReference type="Gene3D" id="3.30.1330.40">
    <property type="entry name" value="RutC-like"/>
    <property type="match status" value="1"/>
</dbReference>
<dbReference type="STRING" id="227316.GA0070604_2867"/>
<dbReference type="InterPro" id="IPR035959">
    <property type="entry name" value="RutC-like_sf"/>
</dbReference>
<dbReference type="Pfam" id="PF01042">
    <property type="entry name" value="Ribonuc_L-PSP"/>
    <property type="match status" value="1"/>
</dbReference>
<name>A0A1C6UID7_9ACTN</name>